<feature type="transmembrane region" description="Helical" evidence="2">
    <location>
        <begin position="58"/>
        <end position="82"/>
    </location>
</feature>
<feature type="region of interest" description="Disordered" evidence="1">
    <location>
        <begin position="462"/>
        <end position="484"/>
    </location>
</feature>
<proteinExistence type="predicted"/>
<evidence type="ECO:0000256" key="1">
    <source>
        <dbReference type="SAM" id="MobiDB-lite"/>
    </source>
</evidence>
<evidence type="ECO:0000313" key="3">
    <source>
        <dbReference type="EMBL" id="SUZ56498.1"/>
    </source>
</evidence>
<sequence length="526" mass="58861">MIKNPLSATDGERVVQMLSHVERRCRRNSLTREWLTGFTLSLVVPIVLSAWYKLSPVSWVAVVTVLSLWFAALVAYASWMFLRRKSLTSIAVAVDEKATLNGELTTAYWFYRKGLSSAWIDLQRGRAARTAEMLDPTQLFPYSAPRSSWLTVALLALCFILNLIPLSWTRGWLQADPLVSDVVDQNLVNLDEARQILSQAEFIDGLEAIQLSEDFREQLIQRQLSVHDEVEFREMRLTDENWSLESDLMEALMKSMAEALDGIGSDALVEALQRKDFEMAARELRDLAQELDFTEADLESLKQSLNELAEMSSDELEALAEELTEAAGQLSEENDEAMQHAFEQLAEDLEQMIREQQRDELREAAAQRLDQLEQAAQSGQGSDNEQQLANGEPSTEDQMTATPQEGDTTGSQTGTPMETGGPGVPTDEQGQGDLSAPGAGDIIEYGSPTSLEVELQPEILEVQPQPSDQPDDRLIDQPSQASQSKLQYEEIGSMISYQDSEILDADSIPWLYRDLVKQYFQAVGPR</sequence>
<name>A0A381NRN1_9ZZZZ</name>
<dbReference type="EMBL" id="UINC01000505">
    <property type="protein sequence ID" value="SUZ56498.1"/>
    <property type="molecule type" value="Genomic_DNA"/>
</dbReference>
<protein>
    <submittedName>
        <fullName evidence="3">Uncharacterized protein</fullName>
    </submittedName>
</protein>
<accession>A0A381NRN1</accession>
<keyword evidence="2" id="KW-1133">Transmembrane helix</keyword>
<reference evidence="3" key="1">
    <citation type="submission" date="2018-05" db="EMBL/GenBank/DDBJ databases">
        <authorList>
            <person name="Lanie J.A."/>
            <person name="Ng W.-L."/>
            <person name="Kazmierczak K.M."/>
            <person name="Andrzejewski T.M."/>
            <person name="Davidsen T.M."/>
            <person name="Wayne K.J."/>
            <person name="Tettelin H."/>
            <person name="Glass J.I."/>
            <person name="Rusch D."/>
            <person name="Podicherti R."/>
            <person name="Tsui H.-C.T."/>
            <person name="Winkler M.E."/>
        </authorList>
    </citation>
    <scope>NUCLEOTIDE SEQUENCE</scope>
</reference>
<gene>
    <name evidence="3" type="ORF">METZ01_LOCUS9352</name>
</gene>
<feature type="region of interest" description="Disordered" evidence="1">
    <location>
        <begin position="373"/>
        <end position="445"/>
    </location>
</feature>
<feature type="compositionally biased region" description="Polar residues" evidence="1">
    <location>
        <begin position="374"/>
        <end position="416"/>
    </location>
</feature>
<keyword evidence="2" id="KW-0472">Membrane</keyword>
<feature type="transmembrane region" description="Helical" evidence="2">
    <location>
        <begin position="34"/>
        <end position="52"/>
    </location>
</feature>
<feature type="transmembrane region" description="Helical" evidence="2">
    <location>
        <begin position="149"/>
        <end position="168"/>
    </location>
</feature>
<evidence type="ECO:0000256" key="2">
    <source>
        <dbReference type="SAM" id="Phobius"/>
    </source>
</evidence>
<keyword evidence="2" id="KW-0812">Transmembrane</keyword>
<organism evidence="3">
    <name type="scientific">marine metagenome</name>
    <dbReference type="NCBI Taxonomy" id="408172"/>
    <lineage>
        <taxon>unclassified sequences</taxon>
        <taxon>metagenomes</taxon>
        <taxon>ecological metagenomes</taxon>
    </lineage>
</organism>
<dbReference type="AlphaFoldDB" id="A0A381NRN1"/>